<evidence type="ECO:0000313" key="1">
    <source>
        <dbReference type="EMBL" id="KFG71483.1"/>
    </source>
</evidence>
<sequence>MATANGILNGLKVESFDFAETPRSTPEDRRYYKEVLEVLLEDGSVVYNCVWPECEFTRSSASGVWPHTKVHKTQTEAPSKAPESAEIDVTGLTIAELIERAQHATRYRSERDAALKELSKVSRELEKLKPRAKKAEQALKTIRNAFTSAA</sequence>
<accession>A0A086MRG5</accession>
<dbReference type="STRING" id="1915400.FM21_35085"/>
<dbReference type="Proteomes" id="UP000029095">
    <property type="component" value="Unassembled WGS sequence"/>
</dbReference>
<evidence type="ECO:0000313" key="2">
    <source>
        <dbReference type="Proteomes" id="UP000029095"/>
    </source>
</evidence>
<keyword evidence="2" id="KW-1185">Reference proteome</keyword>
<gene>
    <name evidence="1" type="ORF">FM21_35085</name>
</gene>
<dbReference type="EMBL" id="JNFQ01000007">
    <property type="protein sequence ID" value="KFG71483.1"/>
    <property type="molecule type" value="Genomic_DNA"/>
</dbReference>
<protein>
    <submittedName>
        <fullName evidence="1">Uncharacterized protein</fullName>
    </submittedName>
</protein>
<name>A0A086MRG5_9ACTN</name>
<organism evidence="1 2">
    <name type="scientific">Streptomyces mutabilis</name>
    <dbReference type="NCBI Taxonomy" id="67332"/>
    <lineage>
        <taxon>Bacteria</taxon>
        <taxon>Bacillati</taxon>
        <taxon>Actinomycetota</taxon>
        <taxon>Actinomycetes</taxon>
        <taxon>Kitasatosporales</taxon>
        <taxon>Streptomycetaceae</taxon>
        <taxon>Streptomyces</taxon>
    </lineage>
</organism>
<dbReference type="RefSeq" id="WP_043386012.1">
    <property type="nucleotide sequence ID" value="NZ_KN039950.1"/>
</dbReference>
<proteinExistence type="predicted"/>
<dbReference type="HOGENOM" id="CLU_1739522_0_0_11"/>
<comment type="caution">
    <text evidence="1">The sequence shown here is derived from an EMBL/GenBank/DDBJ whole genome shotgun (WGS) entry which is preliminary data.</text>
</comment>
<reference evidence="1 2" key="1">
    <citation type="submission" date="2014-05" db="EMBL/GenBank/DDBJ databases">
        <title>Complete genome sequence of the Streptomyces mutabilis TRM45540.</title>
        <authorList>
            <person name="Luo X."/>
            <person name="Zhang L."/>
        </authorList>
    </citation>
    <scope>NUCLEOTIDE SEQUENCE [LARGE SCALE GENOMIC DNA]</scope>
    <source>
        <strain evidence="1 2">TRM45540</strain>
    </source>
</reference>
<dbReference type="AlphaFoldDB" id="A0A086MRG5"/>